<feature type="coiled-coil region" evidence="1">
    <location>
        <begin position="22"/>
        <end position="49"/>
    </location>
</feature>
<proteinExistence type="predicted"/>
<organism evidence="3 4">
    <name type="scientific">Tetraodon nigroviridis</name>
    <name type="common">Spotted green pufferfish</name>
    <name type="synonym">Chelonodon nigroviridis</name>
    <dbReference type="NCBI Taxonomy" id="99883"/>
    <lineage>
        <taxon>Eukaryota</taxon>
        <taxon>Metazoa</taxon>
        <taxon>Chordata</taxon>
        <taxon>Craniata</taxon>
        <taxon>Vertebrata</taxon>
        <taxon>Euteleostomi</taxon>
        <taxon>Actinopterygii</taxon>
        <taxon>Neopterygii</taxon>
        <taxon>Teleostei</taxon>
        <taxon>Neoteleostei</taxon>
        <taxon>Acanthomorphata</taxon>
        <taxon>Eupercaria</taxon>
        <taxon>Tetraodontiformes</taxon>
        <taxon>Tetradontoidea</taxon>
        <taxon>Tetraodontidae</taxon>
        <taxon>Tetraodon</taxon>
    </lineage>
</organism>
<protein>
    <recommendedName>
        <fullName evidence="5">Interleukin</fullName>
    </recommendedName>
</protein>
<dbReference type="Gene3D" id="1.20.1250.70">
    <property type="entry name" value="Interleukin-15/Interleukin-21"/>
    <property type="match status" value="1"/>
</dbReference>
<dbReference type="OMA" id="FCLFAVC"/>
<reference evidence="4" key="1">
    <citation type="journal article" date="2004" name="Nature">
        <title>Genome duplication in the teleost fish Tetraodon nigroviridis reveals the early vertebrate proto-karyotype.</title>
        <authorList>
            <person name="Jaillon O."/>
            <person name="Aury J.-M."/>
            <person name="Brunet F."/>
            <person name="Petit J.-L."/>
            <person name="Stange-Thomann N."/>
            <person name="Mauceli E."/>
            <person name="Bouneau L."/>
            <person name="Fischer C."/>
            <person name="Ozouf-Costaz C."/>
            <person name="Bernot A."/>
            <person name="Nicaud S."/>
            <person name="Jaffe D."/>
            <person name="Fisher S."/>
            <person name="Lutfalla G."/>
            <person name="Dossat C."/>
            <person name="Segurens B."/>
            <person name="Dasilva C."/>
            <person name="Salanoubat M."/>
            <person name="Levy M."/>
            <person name="Boudet N."/>
            <person name="Castellano S."/>
            <person name="Anthouard V."/>
            <person name="Jubin C."/>
            <person name="Castelli V."/>
            <person name="Katinka M."/>
            <person name="Vacherie B."/>
            <person name="Biemont C."/>
            <person name="Skalli Z."/>
            <person name="Cattolico L."/>
            <person name="Poulain J."/>
            <person name="De Berardinis V."/>
            <person name="Cruaud C."/>
            <person name="Duprat S."/>
            <person name="Brottier P."/>
            <person name="Coutanceau J.-P."/>
            <person name="Gouzy J."/>
            <person name="Parra G."/>
            <person name="Lardier G."/>
            <person name="Chapple C."/>
            <person name="McKernan K.J."/>
            <person name="McEwan P."/>
            <person name="Bosak S."/>
            <person name="Kellis M."/>
            <person name="Volff J.-N."/>
            <person name="Guigo R."/>
            <person name="Zody M.C."/>
            <person name="Mesirov J."/>
            <person name="Lindblad-Toh K."/>
            <person name="Birren B."/>
            <person name="Nusbaum C."/>
            <person name="Kahn D."/>
            <person name="Robinson-Rechavi M."/>
            <person name="Laudet V."/>
            <person name="Schachter V."/>
            <person name="Quetier F."/>
            <person name="Saurin W."/>
            <person name="Scarpelli C."/>
            <person name="Wincker P."/>
            <person name="Lander E.S."/>
            <person name="Weissenbach J."/>
            <person name="Roest Crollius H."/>
        </authorList>
    </citation>
    <scope>NUCLEOTIDE SEQUENCE [LARGE SCALE GENOMIC DNA]</scope>
</reference>
<evidence type="ECO:0008006" key="5">
    <source>
        <dbReference type="Google" id="ProtNLM"/>
    </source>
</evidence>
<keyword evidence="2" id="KW-0732">Signal</keyword>
<evidence type="ECO:0000313" key="3">
    <source>
        <dbReference type="Ensembl" id="ENSTNIP00000003860.1"/>
    </source>
</evidence>
<dbReference type="Ensembl" id="ENSTNIT00000004009.1">
    <property type="protein sequence ID" value="ENSTNIP00000003860.1"/>
    <property type="gene ID" value="ENSTNIG00000000682.1"/>
</dbReference>
<keyword evidence="4" id="KW-1185">Reference proteome</keyword>
<feature type="chain" id="PRO_5003581034" description="Interleukin" evidence="2">
    <location>
        <begin position="20"/>
        <end position="145"/>
    </location>
</feature>
<reference evidence="3" key="3">
    <citation type="submission" date="2025-09" db="UniProtKB">
        <authorList>
            <consortium name="Ensembl"/>
        </authorList>
    </citation>
    <scope>IDENTIFICATION</scope>
</reference>
<evidence type="ECO:0000256" key="2">
    <source>
        <dbReference type="SAM" id="SignalP"/>
    </source>
</evidence>
<reference evidence="3" key="2">
    <citation type="submission" date="2025-08" db="UniProtKB">
        <authorList>
            <consortium name="Ensembl"/>
        </authorList>
    </citation>
    <scope>IDENTIFICATION</scope>
</reference>
<dbReference type="HOGENOM" id="CLU_142925_0_0_1"/>
<feature type="signal peptide" evidence="2">
    <location>
        <begin position="1"/>
        <end position="19"/>
    </location>
</feature>
<dbReference type="InterPro" id="IPR009079">
    <property type="entry name" value="4_helix_cytokine-like_core"/>
</dbReference>
<keyword evidence="1" id="KW-0175">Coiled coil</keyword>
<dbReference type="Proteomes" id="UP000007303">
    <property type="component" value="Unassembled WGS sequence"/>
</dbReference>
<name>H3C6J0_TETNG</name>
<dbReference type="InParanoid" id="H3C6J0"/>
<dbReference type="STRING" id="99883.ENSTNIP00000003860"/>
<dbReference type="GeneTree" id="ENSGT00390000010494"/>
<accession>H3C6J0</accession>
<dbReference type="SUPFAM" id="SSF47266">
    <property type="entry name" value="4-helical cytokines"/>
    <property type="match status" value="1"/>
</dbReference>
<evidence type="ECO:0000256" key="1">
    <source>
        <dbReference type="SAM" id="Coils"/>
    </source>
</evidence>
<sequence length="145" mass="16482">MKQLVFCLFAVCCWWLADASSAECSERKLKEVRRELEGVNNTLQNRELLLTTPPENIEEGCCLSALRCFRDSIQENIKSTVTLQRRLYKSLNHSQTAACLNFCHSENATCQTCNSHPQEKVGEFFSRLDSFIQKAISKLRSSAAN</sequence>
<dbReference type="AlphaFoldDB" id="H3C6J0"/>
<evidence type="ECO:0000313" key="4">
    <source>
        <dbReference type="Proteomes" id="UP000007303"/>
    </source>
</evidence>